<dbReference type="InterPro" id="IPR019557">
    <property type="entry name" value="AminoTfrase-like_pln_mobile"/>
</dbReference>
<gene>
    <name evidence="2" type="ORF">JCGZ_16698</name>
</gene>
<dbReference type="GO" id="GO:0010073">
    <property type="term" value="P:meristem maintenance"/>
    <property type="evidence" value="ECO:0007669"/>
    <property type="project" value="InterPro"/>
</dbReference>
<dbReference type="Proteomes" id="UP000027138">
    <property type="component" value="Unassembled WGS sequence"/>
</dbReference>
<proteinExistence type="predicted"/>
<keyword evidence="3" id="KW-1185">Reference proteome</keyword>
<dbReference type="EMBL" id="KK914657">
    <property type="protein sequence ID" value="KDP30615.1"/>
    <property type="molecule type" value="Genomic_DNA"/>
</dbReference>
<dbReference type="InterPro" id="IPR044824">
    <property type="entry name" value="MAIN-like"/>
</dbReference>
<sequence length="847" mass="96688">MAQVHEIPASVYTREMEIFGTVLDIPIFEGARIPVSRYALTPGTWPLQFFPAPDFDFPVRYETDVMHGFQNEVVLNKAQAGGSSTDASAFWDLLDPSMQARVIAAGFGDYASGLRRVQPRFPLAMWYALMERWNDCTHSFVFGFGEMTLTPADYTAITGLGFDGDVVPFDARYRTSALGAELMATLLDSREIGSLERVTRGCPICGPMYTREERDQAARSFIFYIISSQLLCTSQNKGDPAVLVCLPNMSLIGTYDWASPALAHLYHGLDVWTRGSGESNWLFFRPLELCLNPWTGEAWTSYAPRIHAEALTRSRILLRGYWLDRYYLGERFLEIHITTTQRRVPVAPPRHMCILEGMTSEEASLEYGGFPASDFLVPGDYASYLSTTLITRLPDVREYSQERRRRKTSAFHEAPAEANVPTGPAGIIPGDVPFPPSMEVALDPALGLGQTLVIPTDLRQVPPQLQLDPEHATHVPAQRYQELYQRFYFARAYIAGLYSEHHETVSSFIQSIPDDLWQIPPMNQLVWLKYFKDLKPDYDFLSWLVTHFNPNTMVFRFEDSEVTPIYEDTCAVMDHHPDQDETPALPPGPRHDLAEIAALCPVYLPDGINVDQCLPLEPFLNRVLSTDLDLPWIRACCFLLLNVYAMKNRQPGIGDFRLLTVVRDMQLYHHTVFMMIMGETMCWVRDIILNIFDFNVHHRGCPLLLQAWALDKLSLIPPIPACLIRTYGSAIFQSRSRRRFGFGDNPTIRWTCPWWRIRLVTTGSMNLNYVLYASLDRSMAYFPDRISRQYGMIQRVPRTHNFESSLITPHLLTSLADRWRSRNTMYLNEGTLQDTVTPAYANWFFTP</sequence>
<feature type="domain" description="Aminotransferase-like plant mobile" evidence="1">
    <location>
        <begin position="126"/>
        <end position="270"/>
    </location>
</feature>
<accession>A0A067KED8</accession>
<evidence type="ECO:0000259" key="1">
    <source>
        <dbReference type="Pfam" id="PF10536"/>
    </source>
</evidence>
<protein>
    <recommendedName>
        <fullName evidence="1">Aminotransferase-like plant mobile domain-containing protein</fullName>
    </recommendedName>
</protein>
<dbReference type="Pfam" id="PF10536">
    <property type="entry name" value="PMD"/>
    <property type="match status" value="1"/>
</dbReference>
<dbReference type="AlphaFoldDB" id="A0A067KED8"/>
<reference evidence="2 3" key="1">
    <citation type="journal article" date="2014" name="PLoS ONE">
        <title>Global Analysis of Gene Expression Profiles in Physic Nut (Jatropha curcas L.) Seedlings Exposed to Salt Stress.</title>
        <authorList>
            <person name="Zhang L."/>
            <person name="Zhang C."/>
            <person name="Wu P."/>
            <person name="Chen Y."/>
            <person name="Li M."/>
            <person name="Jiang H."/>
            <person name="Wu G."/>
        </authorList>
    </citation>
    <scope>NUCLEOTIDE SEQUENCE [LARGE SCALE GENOMIC DNA]</scope>
    <source>
        <strain evidence="3">cv. GZQX0401</strain>
        <tissue evidence="2">Young leaves</tissue>
    </source>
</reference>
<dbReference type="PANTHER" id="PTHR46033">
    <property type="entry name" value="PROTEIN MAIN-LIKE 2"/>
    <property type="match status" value="1"/>
</dbReference>
<organism evidence="2 3">
    <name type="scientific">Jatropha curcas</name>
    <name type="common">Barbados nut</name>
    <dbReference type="NCBI Taxonomy" id="180498"/>
    <lineage>
        <taxon>Eukaryota</taxon>
        <taxon>Viridiplantae</taxon>
        <taxon>Streptophyta</taxon>
        <taxon>Embryophyta</taxon>
        <taxon>Tracheophyta</taxon>
        <taxon>Spermatophyta</taxon>
        <taxon>Magnoliopsida</taxon>
        <taxon>eudicotyledons</taxon>
        <taxon>Gunneridae</taxon>
        <taxon>Pentapetalae</taxon>
        <taxon>rosids</taxon>
        <taxon>fabids</taxon>
        <taxon>Malpighiales</taxon>
        <taxon>Euphorbiaceae</taxon>
        <taxon>Crotonoideae</taxon>
        <taxon>Jatropheae</taxon>
        <taxon>Jatropha</taxon>
    </lineage>
</organism>
<dbReference type="PANTHER" id="PTHR46033:SF8">
    <property type="entry name" value="PROTEIN MAINTENANCE OF MERISTEMS-LIKE"/>
    <property type="match status" value="1"/>
</dbReference>
<evidence type="ECO:0000313" key="3">
    <source>
        <dbReference type="Proteomes" id="UP000027138"/>
    </source>
</evidence>
<name>A0A067KED8_JATCU</name>
<evidence type="ECO:0000313" key="2">
    <source>
        <dbReference type="EMBL" id="KDP30615.1"/>
    </source>
</evidence>